<dbReference type="GO" id="GO:0005524">
    <property type="term" value="F:ATP binding"/>
    <property type="evidence" value="ECO:0007669"/>
    <property type="project" value="InterPro"/>
</dbReference>
<dbReference type="Pfam" id="PF04851">
    <property type="entry name" value="ResIII"/>
    <property type="match status" value="1"/>
</dbReference>
<comment type="caution">
    <text evidence="3">The sequence shown here is derived from an EMBL/GenBank/DDBJ whole genome shotgun (WGS) entry which is preliminary data.</text>
</comment>
<proteinExistence type="predicted"/>
<accession>A0AAX0H9T3</accession>
<keyword evidence="3" id="KW-0067">ATP-binding</keyword>
<evidence type="ECO:0000259" key="2">
    <source>
        <dbReference type="PROSITE" id="PS51192"/>
    </source>
</evidence>
<dbReference type="InterPro" id="IPR001650">
    <property type="entry name" value="Helicase_C-like"/>
</dbReference>
<dbReference type="InterPro" id="IPR027417">
    <property type="entry name" value="P-loop_NTPase"/>
</dbReference>
<dbReference type="GO" id="GO:0003677">
    <property type="term" value="F:DNA binding"/>
    <property type="evidence" value="ECO:0007669"/>
    <property type="project" value="InterPro"/>
</dbReference>
<dbReference type="Proteomes" id="UP000093100">
    <property type="component" value="Unassembled WGS sequence"/>
</dbReference>
<dbReference type="EMBL" id="LFLK01000008">
    <property type="protein sequence ID" value="OCR90243.1"/>
    <property type="molecule type" value="Genomic_DNA"/>
</dbReference>
<feature type="domain" description="Helicase ATP-binding" evidence="2">
    <location>
        <begin position="44"/>
        <end position="192"/>
    </location>
</feature>
<evidence type="ECO:0000256" key="1">
    <source>
        <dbReference type="ARBA" id="ARBA00022801"/>
    </source>
</evidence>
<dbReference type="SUPFAM" id="SSF52540">
    <property type="entry name" value="P-loop containing nucleoside triphosphate hydrolases"/>
    <property type="match status" value="2"/>
</dbReference>
<evidence type="ECO:0000313" key="4">
    <source>
        <dbReference type="Proteomes" id="UP000093100"/>
    </source>
</evidence>
<dbReference type="SMART" id="SM00487">
    <property type="entry name" value="DEXDc"/>
    <property type="match status" value="1"/>
</dbReference>
<dbReference type="AlphaFoldDB" id="A0AAX0H9T3"/>
<dbReference type="InterPro" id="IPR014001">
    <property type="entry name" value="Helicase_ATP-bd"/>
</dbReference>
<dbReference type="PROSITE" id="PS51192">
    <property type="entry name" value="HELICASE_ATP_BIND_1"/>
    <property type="match status" value="1"/>
</dbReference>
<dbReference type="Pfam" id="PF00271">
    <property type="entry name" value="Helicase_C"/>
    <property type="match status" value="1"/>
</dbReference>
<evidence type="ECO:0000313" key="3">
    <source>
        <dbReference type="EMBL" id="OCR90243.1"/>
    </source>
</evidence>
<dbReference type="InterPro" id="IPR006935">
    <property type="entry name" value="Helicase/UvrB_N"/>
</dbReference>
<keyword evidence="3" id="KW-0547">Nucleotide-binding</keyword>
<dbReference type="PANTHER" id="PTHR45766:SF6">
    <property type="entry name" value="SWI_SNF-RELATED MATRIX-ASSOCIATED ACTIN-DEPENDENT REGULATOR OF CHROMATIN SUBFAMILY A-LIKE PROTEIN 1"/>
    <property type="match status" value="1"/>
</dbReference>
<dbReference type="Gene3D" id="3.40.50.300">
    <property type="entry name" value="P-loop containing nucleotide triphosphate hydrolases"/>
    <property type="match status" value="2"/>
</dbReference>
<name>A0AAX0H9T3_CAMFE</name>
<dbReference type="GO" id="GO:0016787">
    <property type="term" value="F:hydrolase activity"/>
    <property type="evidence" value="ECO:0007669"/>
    <property type="project" value="UniProtKB-KW"/>
</dbReference>
<dbReference type="PANTHER" id="PTHR45766">
    <property type="entry name" value="DNA ANNEALING HELICASE AND ENDONUCLEASE ZRANB3 FAMILY MEMBER"/>
    <property type="match status" value="1"/>
</dbReference>
<dbReference type="RefSeq" id="WP_065841144.1">
    <property type="nucleotide sequence ID" value="NZ_JAAOXI010000010.1"/>
</dbReference>
<reference evidence="3 4" key="1">
    <citation type="journal article" date="2016" name="Genome Biol. Evol.">
        <title>Comparative Genomics of Campylobacter fetus from Reptiles and Mammals Reveals Divergent Evolution in Host-Associated Lineages.</title>
        <authorList>
            <person name="Gilbert M.J."/>
            <person name="Miller W.G."/>
            <person name="Yee E."/>
            <person name="Zomer A.L."/>
            <person name="van der Graaf-van Bloois L."/>
            <person name="Fitzgerald C."/>
            <person name="Forbes K.J."/>
            <person name="Meric G."/>
            <person name="Sheppard S.K."/>
            <person name="Wagenaar J.A."/>
            <person name="Duim B."/>
        </authorList>
    </citation>
    <scope>NUCLEOTIDE SEQUENCE [LARGE SCALE GENOMIC DNA]</scope>
    <source>
        <strain evidence="3 4">12S02225-3</strain>
    </source>
</reference>
<protein>
    <submittedName>
        <fullName evidence="3">Helicase</fullName>
    </submittedName>
</protein>
<dbReference type="GO" id="GO:0004386">
    <property type="term" value="F:helicase activity"/>
    <property type="evidence" value="ECO:0007669"/>
    <property type="project" value="UniProtKB-KW"/>
</dbReference>
<gene>
    <name evidence="3" type="ORF">CFT12S02225_07700</name>
</gene>
<sequence>MSKTQNLSYESFLKSKKRIANFKSINIARNDLNKSLFEYQKDLITLALKKGHFAIFAMTGSGKTLMQGEWAYRVWEAENEPVLIVAPLAVAFQSISEIKEHLGYEVKFCEDDSDVINGINITNYEKLEKFDASKFVGIVLDESSRIKSYTSKARELLVENFKSTPYKLACSATPSPNDYTELGNHTAFLNIMSGYEMLSTYFIHDLGVSSSSSKWRLKGHGKAKFWEFVANWSAFFTKPSDLDYSLEEDAKFKLPNLSLEHIEIASTPNDTLFSVAAETLNERRRAKRDSLEDRCKKVAEICNSSNDNFLVWCELNDESGLLTSLINDAVEIKGSDSDEHKAKAMMDFANGKIKVLITKPKIAGFGMNWQKHCSNVIYASLSDSFESFFQSLRRVYRYGQKKDVKCYIVTSDAEANVILNLKRKESEFYTMIEGVLKETKNIVLDEIKAISVQKTSYEPKIEMILPKFIKEDM</sequence>
<organism evidence="3 4">
    <name type="scientific">Campylobacter fetus subsp. testudinum</name>
    <dbReference type="NCBI Taxonomy" id="1507806"/>
    <lineage>
        <taxon>Bacteria</taxon>
        <taxon>Pseudomonadati</taxon>
        <taxon>Campylobacterota</taxon>
        <taxon>Epsilonproteobacteria</taxon>
        <taxon>Campylobacterales</taxon>
        <taxon>Campylobacteraceae</taxon>
        <taxon>Campylobacter</taxon>
    </lineage>
</organism>
<keyword evidence="1" id="KW-0378">Hydrolase</keyword>
<keyword evidence="3" id="KW-0347">Helicase</keyword>